<organism evidence="2 3">
    <name type="scientific">Sodiomyces alkalinus (strain CBS 110278 / VKM F-3762 / F11)</name>
    <name type="common">Alkaliphilic filamentous fungus</name>
    <dbReference type="NCBI Taxonomy" id="1314773"/>
    <lineage>
        <taxon>Eukaryota</taxon>
        <taxon>Fungi</taxon>
        <taxon>Dikarya</taxon>
        <taxon>Ascomycota</taxon>
        <taxon>Pezizomycotina</taxon>
        <taxon>Sordariomycetes</taxon>
        <taxon>Hypocreomycetidae</taxon>
        <taxon>Glomerellales</taxon>
        <taxon>Plectosphaerellaceae</taxon>
        <taxon>Sodiomyces</taxon>
    </lineage>
</organism>
<name>A0A3N2PUE8_SODAK</name>
<feature type="compositionally biased region" description="Basic residues" evidence="1">
    <location>
        <begin position="328"/>
        <end position="337"/>
    </location>
</feature>
<protein>
    <submittedName>
        <fullName evidence="2">Uncharacterized protein</fullName>
    </submittedName>
</protein>
<dbReference type="RefSeq" id="XP_028465917.1">
    <property type="nucleotide sequence ID" value="XM_028607064.1"/>
</dbReference>
<accession>A0A3N2PUE8</accession>
<evidence type="ECO:0000313" key="2">
    <source>
        <dbReference type="EMBL" id="ROT38111.1"/>
    </source>
</evidence>
<feature type="region of interest" description="Disordered" evidence="1">
    <location>
        <begin position="326"/>
        <end position="376"/>
    </location>
</feature>
<feature type="region of interest" description="Disordered" evidence="1">
    <location>
        <begin position="32"/>
        <end position="101"/>
    </location>
</feature>
<gene>
    <name evidence="2" type="ORF">SODALDRAFT_182125</name>
</gene>
<dbReference type="EMBL" id="ML119056">
    <property type="protein sequence ID" value="ROT38111.1"/>
    <property type="molecule type" value="Genomic_DNA"/>
</dbReference>
<keyword evidence="3" id="KW-1185">Reference proteome</keyword>
<sequence>MVVDVDSLRRDAGFEPYLPCLEPNASCGDVFSYQTDLPSPLSLPPGDDPQEREQSEHEHPQDERVVPNDSTYTFLPCSPPASPPSPPLSQTTPDISTPEPEAFPFSLTLDVGASDFHFAPVPSYLVLPSYAAKRYRAASDVDGPNTASLSWKKRRLRHQLITSRLSQPFSLPATHIINREAVAAGDKRFMKLAASASASKRCTSVQSSIIRRAALLNSVRSRLQNELTERGEVLLTDAAAQTTMLHRGQQAATGGRFFSVAAMPGHDARGGVRPRVVLVRPCGGGGGLTTTTTTTTTPSAGVCQQRLDGRPASPAPSVLKVAENAARRVSKSPHLRPMRSPVLGPADAGPDEVGDDEIAFPGDDSRYTSGDEDESGDVYCDFAAIFGGPPESDSSDDESYEECLDELDGISWVGR</sequence>
<dbReference type="STRING" id="1314773.A0A3N2PUE8"/>
<dbReference type="GeneID" id="39575542"/>
<proteinExistence type="predicted"/>
<reference evidence="2 3" key="1">
    <citation type="journal article" date="2018" name="Mol. Ecol.">
        <title>The obligate alkalophilic soda-lake fungus Sodiomyces alkalinus has shifted to a protein diet.</title>
        <authorList>
            <person name="Grum-Grzhimaylo A.A."/>
            <person name="Falkoski D.L."/>
            <person name="van den Heuvel J."/>
            <person name="Valero-Jimenez C.A."/>
            <person name="Min B."/>
            <person name="Choi I.G."/>
            <person name="Lipzen A."/>
            <person name="Daum C.G."/>
            <person name="Aanen D.K."/>
            <person name="Tsang A."/>
            <person name="Henrissat B."/>
            <person name="Bilanenko E.N."/>
            <person name="de Vries R.P."/>
            <person name="van Kan J.A.L."/>
            <person name="Grigoriev I.V."/>
            <person name="Debets A.J.M."/>
        </authorList>
    </citation>
    <scope>NUCLEOTIDE SEQUENCE [LARGE SCALE GENOMIC DNA]</scope>
    <source>
        <strain evidence="2 3">F11</strain>
    </source>
</reference>
<evidence type="ECO:0000313" key="3">
    <source>
        <dbReference type="Proteomes" id="UP000272025"/>
    </source>
</evidence>
<feature type="compositionally biased region" description="Basic and acidic residues" evidence="1">
    <location>
        <begin position="49"/>
        <end position="66"/>
    </location>
</feature>
<feature type="compositionally biased region" description="Pro residues" evidence="1">
    <location>
        <begin position="77"/>
        <end position="87"/>
    </location>
</feature>
<feature type="compositionally biased region" description="Acidic residues" evidence="1">
    <location>
        <begin position="349"/>
        <end position="358"/>
    </location>
</feature>
<dbReference type="Proteomes" id="UP000272025">
    <property type="component" value="Unassembled WGS sequence"/>
</dbReference>
<dbReference type="OrthoDB" id="5387995at2759"/>
<dbReference type="AlphaFoldDB" id="A0A3N2PUE8"/>
<evidence type="ECO:0000256" key="1">
    <source>
        <dbReference type="SAM" id="MobiDB-lite"/>
    </source>
</evidence>